<evidence type="ECO:0000313" key="2">
    <source>
        <dbReference type="EMBL" id="KAK5599082.1"/>
    </source>
</evidence>
<feature type="compositionally biased region" description="Basic and acidic residues" evidence="1">
    <location>
        <begin position="1"/>
        <end position="21"/>
    </location>
</feature>
<sequence>MVREEPELGNKLQGMRDDPPRGENNNGAAYRSLSIGVAGAIGGIISCNQHNLVFNSLTPSPILPFCHPTTSSHMNPPAPLTRRNPSVSGRGGASAYLQKSKGKRQSTLLTGRQCIAGQHTR</sequence>
<gene>
    <name evidence="2" type="ORF">CRENBAI_026210</name>
</gene>
<dbReference type="EMBL" id="JAHHUM010002967">
    <property type="protein sequence ID" value="KAK5599082.1"/>
    <property type="molecule type" value="Genomic_DNA"/>
</dbReference>
<dbReference type="Proteomes" id="UP001311232">
    <property type="component" value="Unassembled WGS sequence"/>
</dbReference>
<feature type="region of interest" description="Disordered" evidence="1">
    <location>
        <begin position="68"/>
        <end position="121"/>
    </location>
</feature>
<protein>
    <submittedName>
        <fullName evidence="2">Uncharacterized protein</fullName>
    </submittedName>
</protein>
<organism evidence="2 3">
    <name type="scientific">Crenichthys baileyi</name>
    <name type="common">White River springfish</name>
    <dbReference type="NCBI Taxonomy" id="28760"/>
    <lineage>
        <taxon>Eukaryota</taxon>
        <taxon>Metazoa</taxon>
        <taxon>Chordata</taxon>
        <taxon>Craniata</taxon>
        <taxon>Vertebrata</taxon>
        <taxon>Euteleostomi</taxon>
        <taxon>Actinopterygii</taxon>
        <taxon>Neopterygii</taxon>
        <taxon>Teleostei</taxon>
        <taxon>Neoteleostei</taxon>
        <taxon>Acanthomorphata</taxon>
        <taxon>Ovalentaria</taxon>
        <taxon>Atherinomorphae</taxon>
        <taxon>Cyprinodontiformes</taxon>
        <taxon>Goodeidae</taxon>
        <taxon>Crenichthys</taxon>
    </lineage>
</organism>
<reference evidence="2 3" key="1">
    <citation type="submission" date="2021-06" db="EMBL/GenBank/DDBJ databases">
        <authorList>
            <person name="Palmer J.M."/>
        </authorList>
    </citation>
    <scope>NUCLEOTIDE SEQUENCE [LARGE SCALE GENOMIC DNA]</scope>
    <source>
        <strain evidence="2 3">MEX-2019</strain>
        <tissue evidence="2">Muscle</tissue>
    </source>
</reference>
<evidence type="ECO:0000256" key="1">
    <source>
        <dbReference type="SAM" id="MobiDB-lite"/>
    </source>
</evidence>
<dbReference type="AlphaFoldDB" id="A0AAV9QQK6"/>
<name>A0AAV9QQK6_9TELE</name>
<feature type="region of interest" description="Disordered" evidence="1">
    <location>
        <begin position="1"/>
        <end position="28"/>
    </location>
</feature>
<proteinExistence type="predicted"/>
<accession>A0AAV9QQK6</accession>
<keyword evidence="3" id="KW-1185">Reference proteome</keyword>
<comment type="caution">
    <text evidence="2">The sequence shown here is derived from an EMBL/GenBank/DDBJ whole genome shotgun (WGS) entry which is preliminary data.</text>
</comment>
<evidence type="ECO:0000313" key="3">
    <source>
        <dbReference type="Proteomes" id="UP001311232"/>
    </source>
</evidence>